<evidence type="ECO:0008006" key="3">
    <source>
        <dbReference type="Google" id="ProtNLM"/>
    </source>
</evidence>
<gene>
    <name evidence="1" type="ORF">CVT26_006751</name>
</gene>
<dbReference type="InParanoid" id="A0A409W1K7"/>
<organism evidence="1 2">
    <name type="scientific">Gymnopilus dilepis</name>
    <dbReference type="NCBI Taxonomy" id="231916"/>
    <lineage>
        <taxon>Eukaryota</taxon>
        <taxon>Fungi</taxon>
        <taxon>Dikarya</taxon>
        <taxon>Basidiomycota</taxon>
        <taxon>Agaricomycotina</taxon>
        <taxon>Agaricomycetes</taxon>
        <taxon>Agaricomycetidae</taxon>
        <taxon>Agaricales</taxon>
        <taxon>Agaricineae</taxon>
        <taxon>Hymenogastraceae</taxon>
        <taxon>Gymnopilus</taxon>
    </lineage>
</organism>
<dbReference type="AlphaFoldDB" id="A0A409W1K7"/>
<accession>A0A409W1K7</accession>
<dbReference type="OrthoDB" id="2722301at2759"/>
<dbReference type="Proteomes" id="UP000284706">
    <property type="component" value="Unassembled WGS sequence"/>
</dbReference>
<dbReference type="InterPro" id="IPR011009">
    <property type="entry name" value="Kinase-like_dom_sf"/>
</dbReference>
<dbReference type="SUPFAM" id="SSF56112">
    <property type="entry name" value="Protein kinase-like (PK-like)"/>
    <property type="match status" value="1"/>
</dbReference>
<evidence type="ECO:0000313" key="1">
    <source>
        <dbReference type="EMBL" id="PPQ72391.1"/>
    </source>
</evidence>
<name>A0A409W1K7_9AGAR</name>
<dbReference type="EMBL" id="NHYE01005460">
    <property type="protein sequence ID" value="PPQ72391.1"/>
    <property type="molecule type" value="Genomic_DNA"/>
</dbReference>
<proteinExistence type="predicted"/>
<protein>
    <recommendedName>
        <fullName evidence="3">Protein kinase domain-containing protein</fullName>
    </recommendedName>
</protein>
<evidence type="ECO:0000313" key="2">
    <source>
        <dbReference type="Proteomes" id="UP000284706"/>
    </source>
</evidence>
<keyword evidence="2" id="KW-1185">Reference proteome</keyword>
<reference evidence="1 2" key="1">
    <citation type="journal article" date="2018" name="Evol. Lett.">
        <title>Horizontal gene cluster transfer increased hallucinogenic mushroom diversity.</title>
        <authorList>
            <person name="Reynolds H.T."/>
            <person name="Vijayakumar V."/>
            <person name="Gluck-Thaler E."/>
            <person name="Korotkin H.B."/>
            <person name="Matheny P.B."/>
            <person name="Slot J.C."/>
        </authorList>
    </citation>
    <scope>NUCLEOTIDE SEQUENCE [LARGE SCALE GENOMIC DNA]</scope>
    <source>
        <strain evidence="1 2">SRW20</strain>
    </source>
</reference>
<comment type="caution">
    <text evidence="1">The sequence shown here is derived from an EMBL/GenBank/DDBJ whole genome shotgun (WGS) entry which is preliminary data.</text>
</comment>
<sequence>MRLTFELEPGKEGDFRERANFWDSQATVNWFKAHGYTLYQRVLDDDGDPTSWVAPTFMPSQGRVEAQYPYAYHDTEVVNQFSIPLREEVFYGKVAFAQDSLNRHVAIKIVKNDSNEYRILKFLMAQGLEALRENCIIPVLDLLPAQDISFAVMPRWGSDVMHPPLQTVHQLLLFMHCMLKDIKAGNVLTNHFSDSCEVGESIMRQELRSKGLLSYVIFDFDFSIQWPSELDRTTCRLPYYRAWGSFNLVTDVAQGEFDYNPFIFDVGVLGALFCKFAQHLTGNLPMLAPLLDRMTTRELARRFTAVEALRFFEEMKDQLSQHDLDQSLEKATTISRIPYYSYDRWKDIPPEFAERWAAFREPPIPLMVSIMRRICRYGWVCHVVARIRWFFFKISSIPRCIKTTFVGLRVS</sequence>